<dbReference type="EMBL" id="CAETWZ010000053">
    <property type="protein sequence ID" value="CAB4367894.1"/>
    <property type="molecule type" value="Genomic_DNA"/>
</dbReference>
<dbReference type="PANTHER" id="PTHR36923">
    <property type="entry name" value="FERREDOXIN"/>
    <property type="match status" value="1"/>
</dbReference>
<accession>A0A6J6AH39</accession>
<dbReference type="AlphaFoldDB" id="A0A6J6AH39"/>
<dbReference type="GO" id="GO:0046872">
    <property type="term" value="F:metal ion binding"/>
    <property type="evidence" value="ECO:0007669"/>
    <property type="project" value="UniProtKB-KW"/>
</dbReference>
<dbReference type="SUPFAM" id="SSF54862">
    <property type="entry name" value="4Fe-4S ferredoxins"/>
    <property type="match status" value="1"/>
</dbReference>
<keyword evidence="1" id="KW-0813">Transport</keyword>
<dbReference type="Gene3D" id="3.30.70.20">
    <property type="match status" value="1"/>
</dbReference>
<reference evidence="6" key="1">
    <citation type="submission" date="2020-05" db="EMBL/GenBank/DDBJ databases">
        <authorList>
            <person name="Chiriac C."/>
            <person name="Salcher M."/>
            <person name="Ghai R."/>
            <person name="Kavagutti S V."/>
        </authorList>
    </citation>
    <scope>NUCLEOTIDE SEQUENCE</scope>
</reference>
<sequence length="99" mass="10912">MGLRSRLFLQKAGEAVQNLVPSSMRLCHLLPSIKVMRVHVDPSKCQGHNRCYALAPELFDVDDYGNAFELNDGVVPAGLEDKARLALANCPEFAISIEE</sequence>
<name>A0A6J6AH39_9ZZZZ</name>
<keyword evidence="3" id="KW-0249">Electron transport</keyword>
<protein>
    <submittedName>
        <fullName evidence="6">Unannotated protein</fullName>
    </submittedName>
</protein>
<dbReference type="Pfam" id="PF13459">
    <property type="entry name" value="Fer4_15"/>
    <property type="match status" value="1"/>
</dbReference>
<evidence type="ECO:0000256" key="1">
    <source>
        <dbReference type="ARBA" id="ARBA00022448"/>
    </source>
</evidence>
<keyword evidence="4" id="KW-0408">Iron</keyword>
<evidence type="ECO:0000313" key="6">
    <source>
        <dbReference type="EMBL" id="CAB4367894.1"/>
    </source>
</evidence>
<keyword evidence="5" id="KW-0411">Iron-sulfur</keyword>
<proteinExistence type="predicted"/>
<evidence type="ECO:0000256" key="3">
    <source>
        <dbReference type="ARBA" id="ARBA00022982"/>
    </source>
</evidence>
<dbReference type="PANTHER" id="PTHR36923:SF3">
    <property type="entry name" value="FERREDOXIN"/>
    <property type="match status" value="1"/>
</dbReference>
<keyword evidence="2" id="KW-0479">Metal-binding</keyword>
<evidence type="ECO:0000256" key="2">
    <source>
        <dbReference type="ARBA" id="ARBA00022723"/>
    </source>
</evidence>
<dbReference type="GO" id="GO:0051536">
    <property type="term" value="F:iron-sulfur cluster binding"/>
    <property type="evidence" value="ECO:0007669"/>
    <property type="project" value="UniProtKB-KW"/>
</dbReference>
<gene>
    <name evidence="6" type="ORF">UFOPK4179_00687</name>
</gene>
<evidence type="ECO:0000256" key="4">
    <source>
        <dbReference type="ARBA" id="ARBA00023004"/>
    </source>
</evidence>
<dbReference type="InterPro" id="IPR051269">
    <property type="entry name" value="Fe-S_cluster_ET"/>
</dbReference>
<evidence type="ECO:0000256" key="5">
    <source>
        <dbReference type="ARBA" id="ARBA00023014"/>
    </source>
</evidence>
<organism evidence="6">
    <name type="scientific">freshwater metagenome</name>
    <dbReference type="NCBI Taxonomy" id="449393"/>
    <lineage>
        <taxon>unclassified sequences</taxon>
        <taxon>metagenomes</taxon>
        <taxon>ecological metagenomes</taxon>
    </lineage>
</organism>